<proteinExistence type="predicted"/>
<dbReference type="EMBL" id="FMWD01000012">
    <property type="protein sequence ID" value="SCZ66667.1"/>
    <property type="molecule type" value="Genomic_DNA"/>
</dbReference>
<keyword evidence="2" id="KW-1185">Reference proteome</keyword>
<dbReference type="InterPro" id="IPR035437">
    <property type="entry name" value="SNase_OB-fold_sf"/>
</dbReference>
<sequence length="166" mass="18470">MVANAFHRMLFRWVVLLSLLFGSGVYAQSFGGLGFVRDDGSIGVGNRTVYLWGIHIPLEDETCFTFMRPVRCGPRPVLALSLKVEGFIRCRTMDTRPDGSIEAQCMTDGAPFAEGEDLASFLLKNGWAMARPEAPFEYHAQERVARHRNIGIWGIPQASRPGAPNR</sequence>
<evidence type="ECO:0000313" key="2">
    <source>
        <dbReference type="Proteomes" id="UP000199648"/>
    </source>
</evidence>
<protein>
    <recommendedName>
        <fullName evidence="3">Endonuclease YncB, thermonuclease family</fullName>
    </recommendedName>
</protein>
<evidence type="ECO:0008006" key="3">
    <source>
        <dbReference type="Google" id="ProtNLM"/>
    </source>
</evidence>
<organism evidence="1 2">
    <name type="scientific">Thiohalomonas denitrificans</name>
    <dbReference type="NCBI Taxonomy" id="415747"/>
    <lineage>
        <taxon>Bacteria</taxon>
        <taxon>Pseudomonadati</taxon>
        <taxon>Pseudomonadota</taxon>
        <taxon>Gammaproteobacteria</taxon>
        <taxon>Thiohalomonadales</taxon>
        <taxon>Thiohalomonadaceae</taxon>
        <taxon>Thiohalomonas</taxon>
    </lineage>
</organism>
<evidence type="ECO:0000313" key="1">
    <source>
        <dbReference type="EMBL" id="SCZ66667.1"/>
    </source>
</evidence>
<dbReference type="Proteomes" id="UP000199648">
    <property type="component" value="Unassembled WGS sequence"/>
</dbReference>
<dbReference type="RefSeq" id="WP_245688366.1">
    <property type="nucleotide sequence ID" value="NZ_FMWD01000012.1"/>
</dbReference>
<dbReference type="AlphaFoldDB" id="A0A1G5QY72"/>
<name>A0A1G5QY72_9GAMM</name>
<gene>
    <name evidence="1" type="ORF">SAMN03097708_02991</name>
</gene>
<accession>A0A1G5QY72</accession>
<dbReference type="SUPFAM" id="SSF50199">
    <property type="entry name" value="Staphylococcal nuclease"/>
    <property type="match status" value="1"/>
</dbReference>
<dbReference type="STRING" id="415747.SAMN03097708_02991"/>
<reference evidence="1 2" key="1">
    <citation type="submission" date="2016-10" db="EMBL/GenBank/DDBJ databases">
        <authorList>
            <person name="de Groot N.N."/>
        </authorList>
    </citation>
    <scope>NUCLEOTIDE SEQUENCE [LARGE SCALE GENOMIC DNA]</scope>
    <source>
        <strain evidence="1 2">HLD2</strain>
    </source>
</reference>